<dbReference type="AlphaFoldDB" id="A0A182PIU9"/>
<dbReference type="VEuPathDB" id="VectorBase:AEPI006862"/>
<name>A0A182PIU9_9DIPT</name>
<dbReference type="FunFam" id="2.10.25.10:FF:000674">
    <property type="entry name" value="Mucin-2"/>
    <property type="match status" value="1"/>
</dbReference>
<keyword evidence="2" id="KW-1015">Disulfide bond</keyword>
<evidence type="ECO:0000256" key="1">
    <source>
        <dbReference type="ARBA" id="ARBA00022690"/>
    </source>
</evidence>
<evidence type="ECO:0000313" key="6">
    <source>
        <dbReference type="Proteomes" id="UP000075885"/>
    </source>
</evidence>
<reference evidence="6" key="1">
    <citation type="submission" date="2013-03" db="EMBL/GenBank/DDBJ databases">
        <title>The Genome Sequence of Anopheles epiroticus epiroticus2.</title>
        <authorList>
            <consortium name="The Broad Institute Genomics Platform"/>
            <person name="Neafsey D.E."/>
            <person name="Howell P."/>
            <person name="Walker B."/>
            <person name="Young S.K."/>
            <person name="Zeng Q."/>
            <person name="Gargeya S."/>
            <person name="Fitzgerald M."/>
            <person name="Haas B."/>
            <person name="Abouelleil A."/>
            <person name="Allen A.W."/>
            <person name="Alvarado L."/>
            <person name="Arachchi H.M."/>
            <person name="Berlin A.M."/>
            <person name="Chapman S.B."/>
            <person name="Gainer-Dewar J."/>
            <person name="Goldberg J."/>
            <person name="Griggs A."/>
            <person name="Gujja S."/>
            <person name="Hansen M."/>
            <person name="Howarth C."/>
            <person name="Imamovic A."/>
            <person name="Ireland A."/>
            <person name="Larimer J."/>
            <person name="McCowan C."/>
            <person name="Murphy C."/>
            <person name="Pearson M."/>
            <person name="Poon T.W."/>
            <person name="Priest M."/>
            <person name="Roberts A."/>
            <person name="Saif S."/>
            <person name="Shea T."/>
            <person name="Sisk P."/>
            <person name="Sykes S."/>
            <person name="Wortman J."/>
            <person name="Nusbaum C."/>
            <person name="Birren B."/>
        </authorList>
    </citation>
    <scope>NUCLEOTIDE SEQUENCE [LARGE SCALE GENOMIC DNA]</scope>
    <source>
        <strain evidence="6">Epiroticus2</strain>
    </source>
</reference>
<dbReference type="GO" id="GO:0030414">
    <property type="term" value="F:peptidase inhibitor activity"/>
    <property type="evidence" value="ECO:0007669"/>
    <property type="project" value="UniProtKB-KW"/>
</dbReference>
<keyword evidence="1" id="KW-0646">Protease inhibitor</keyword>
<organism evidence="5 6">
    <name type="scientific">Anopheles epiroticus</name>
    <dbReference type="NCBI Taxonomy" id="199890"/>
    <lineage>
        <taxon>Eukaryota</taxon>
        <taxon>Metazoa</taxon>
        <taxon>Ecdysozoa</taxon>
        <taxon>Arthropoda</taxon>
        <taxon>Hexapoda</taxon>
        <taxon>Insecta</taxon>
        <taxon>Pterygota</taxon>
        <taxon>Neoptera</taxon>
        <taxon>Endopterygota</taxon>
        <taxon>Diptera</taxon>
        <taxon>Nematocera</taxon>
        <taxon>Culicoidea</taxon>
        <taxon>Culicidae</taxon>
        <taxon>Anophelinae</taxon>
        <taxon>Anopheles</taxon>
    </lineage>
</organism>
<evidence type="ECO:0000256" key="2">
    <source>
        <dbReference type="ARBA" id="ARBA00023157"/>
    </source>
</evidence>
<keyword evidence="6" id="KW-1185">Reference proteome</keyword>
<dbReference type="CDD" id="cd19941">
    <property type="entry name" value="TIL"/>
    <property type="match status" value="1"/>
</dbReference>
<dbReference type="EnsemblMetazoa" id="AEPI006862-RA">
    <property type="protein sequence ID" value="AEPI006862-PA"/>
    <property type="gene ID" value="AEPI006862"/>
</dbReference>
<protein>
    <submittedName>
        <fullName evidence="5">TIL domain-containing protein</fullName>
    </submittedName>
</protein>
<dbReference type="InterPro" id="IPR036084">
    <property type="entry name" value="Ser_inhib-like_sf"/>
</dbReference>
<feature type="domain" description="TIL" evidence="4">
    <location>
        <begin position="32"/>
        <end position="86"/>
    </location>
</feature>
<dbReference type="SUPFAM" id="SSF57567">
    <property type="entry name" value="Serine protease inhibitors"/>
    <property type="match status" value="1"/>
</dbReference>
<evidence type="ECO:0000313" key="5">
    <source>
        <dbReference type="EnsemblMetazoa" id="AEPI006862-PA"/>
    </source>
</evidence>
<feature type="region of interest" description="Disordered" evidence="3">
    <location>
        <begin position="1"/>
        <end position="24"/>
    </location>
</feature>
<reference evidence="5" key="2">
    <citation type="submission" date="2020-05" db="UniProtKB">
        <authorList>
            <consortium name="EnsemblMetazoa"/>
        </authorList>
    </citation>
    <scope>IDENTIFICATION</scope>
    <source>
        <strain evidence="5">Epiroticus2</strain>
    </source>
</reference>
<evidence type="ECO:0000256" key="3">
    <source>
        <dbReference type="SAM" id="MobiDB-lite"/>
    </source>
</evidence>
<evidence type="ECO:0000259" key="4">
    <source>
        <dbReference type="Pfam" id="PF01826"/>
    </source>
</evidence>
<dbReference type="Proteomes" id="UP000075885">
    <property type="component" value="Unassembled WGS sequence"/>
</dbReference>
<feature type="compositionally biased region" description="Acidic residues" evidence="3">
    <location>
        <begin position="12"/>
        <end position="23"/>
    </location>
</feature>
<sequence>MPETTGPSSVPGEEDEEAEEELLPPEIVCEDPREVYNECGSACDDRTCEDLRRNDLQCTKQCVEGCFCRNGYVRDKRDRCIPAYRCGKGLF</sequence>
<dbReference type="STRING" id="199890.A0A182PIU9"/>
<accession>A0A182PIU9</accession>
<dbReference type="InterPro" id="IPR051368">
    <property type="entry name" value="SerProtInhib-TIL_Domain"/>
</dbReference>
<dbReference type="Pfam" id="PF01826">
    <property type="entry name" value="TIL"/>
    <property type="match status" value="1"/>
</dbReference>
<dbReference type="Gene3D" id="2.10.25.10">
    <property type="entry name" value="Laminin"/>
    <property type="match status" value="1"/>
</dbReference>
<dbReference type="PANTHER" id="PTHR23259:SF70">
    <property type="entry name" value="ACCESSORY GLAND PROTEIN ACP62F-RELATED"/>
    <property type="match status" value="1"/>
</dbReference>
<proteinExistence type="predicted"/>
<dbReference type="PANTHER" id="PTHR23259">
    <property type="entry name" value="RIDDLE"/>
    <property type="match status" value="1"/>
</dbReference>
<dbReference type="InterPro" id="IPR002919">
    <property type="entry name" value="TIL_dom"/>
</dbReference>